<dbReference type="Pfam" id="PF07690">
    <property type="entry name" value="MFS_1"/>
    <property type="match status" value="1"/>
</dbReference>
<dbReference type="GO" id="GO:0035435">
    <property type="term" value="P:phosphate ion transmembrane transport"/>
    <property type="evidence" value="ECO:0007669"/>
    <property type="project" value="TreeGrafter"/>
</dbReference>
<evidence type="ECO:0000256" key="5">
    <source>
        <dbReference type="SAM" id="Phobius"/>
    </source>
</evidence>
<dbReference type="GO" id="GO:0061513">
    <property type="term" value="F:glucose 6-phosphate:phosphate antiporter activity"/>
    <property type="evidence" value="ECO:0007669"/>
    <property type="project" value="TreeGrafter"/>
</dbReference>
<proteinExistence type="predicted"/>
<sequence>MEYESYIGEALTYILTAVVASYFGWRWGFLAAACVGFIGVVILSFFFHDTPESKGLPAVNPSVSKEKTSVWTAQMGVLKNPYVWMLALSSAFMYISHDMP</sequence>
<evidence type="ECO:0000256" key="1">
    <source>
        <dbReference type="ARBA" id="ARBA00004127"/>
    </source>
</evidence>
<name>A0AAV5ATN0_9FLAO</name>
<dbReference type="InterPro" id="IPR036259">
    <property type="entry name" value="MFS_trans_sf"/>
</dbReference>
<dbReference type="SUPFAM" id="SSF103473">
    <property type="entry name" value="MFS general substrate transporter"/>
    <property type="match status" value="1"/>
</dbReference>
<evidence type="ECO:0000259" key="6">
    <source>
        <dbReference type="PROSITE" id="PS50850"/>
    </source>
</evidence>
<comment type="caution">
    <text evidence="7">The sequence shown here is derived from an EMBL/GenBank/DDBJ whole genome shotgun (WGS) entry which is preliminary data.</text>
</comment>
<protein>
    <recommendedName>
        <fullName evidence="6">Major facilitator superfamily (MFS) profile domain-containing protein</fullName>
    </recommendedName>
</protein>
<dbReference type="Gene3D" id="1.20.1250.20">
    <property type="entry name" value="MFS general substrate transporter like domains"/>
    <property type="match status" value="1"/>
</dbReference>
<dbReference type="PANTHER" id="PTHR43826:SF7">
    <property type="entry name" value="PROTEIN UHPC, PUTATIVE-RELATED"/>
    <property type="match status" value="1"/>
</dbReference>
<dbReference type="EMBL" id="BQKA01000015">
    <property type="protein sequence ID" value="GJM49909.1"/>
    <property type="molecule type" value="Genomic_DNA"/>
</dbReference>
<evidence type="ECO:0000313" key="8">
    <source>
        <dbReference type="EMBL" id="GJM54260.1"/>
    </source>
</evidence>
<dbReference type="InterPro" id="IPR051337">
    <property type="entry name" value="OPA_Antiporter"/>
</dbReference>
<dbReference type="GO" id="GO:0012505">
    <property type="term" value="C:endomembrane system"/>
    <property type="evidence" value="ECO:0007669"/>
    <property type="project" value="UniProtKB-SubCell"/>
</dbReference>
<evidence type="ECO:0000313" key="10">
    <source>
        <dbReference type="Proteomes" id="UP001208692"/>
    </source>
</evidence>
<keyword evidence="2 5" id="KW-0812">Transmembrane</keyword>
<evidence type="ECO:0000256" key="2">
    <source>
        <dbReference type="ARBA" id="ARBA00022692"/>
    </source>
</evidence>
<keyword evidence="3 5" id="KW-1133">Transmembrane helix</keyword>
<dbReference type="Proteomes" id="UP001208692">
    <property type="component" value="Unassembled WGS sequence"/>
</dbReference>
<dbReference type="InterPro" id="IPR011701">
    <property type="entry name" value="MFS"/>
</dbReference>
<dbReference type="PROSITE" id="PS50850">
    <property type="entry name" value="MFS"/>
    <property type="match status" value="1"/>
</dbReference>
<gene>
    <name evidence="7" type="ORF">RCZ15_08840</name>
    <name evidence="8" type="ORF">RCZ16_25760</name>
</gene>
<dbReference type="GO" id="GO:0005886">
    <property type="term" value="C:plasma membrane"/>
    <property type="evidence" value="ECO:0007669"/>
    <property type="project" value="TreeGrafter"/>
</dbReference>
<dbReference type="InterPro" id="IPR020846">
    <property type="entry name" value="MFS_dom"/>
</dbReference>
<feature type="transmembrane region" description="Helical" evidence="5">
    <location>
        <begin position="29"/>
        <end position="47"/>
    </location>
</feature>
<dbReference type="RefSeq" id="WP_264847511.1">
    <property type="nucleotide sequence ID" value="NZ_BPMA01000058.1"/>
</dbReference>
<evidence type="ECO:0000313" key="7">
    <source>
        <dbReference type="EMBL" id="GJM49909.1"/>
    </source>
</evidence>
<organism evidence="7 9">
    <name type="scientific">Capnocytophaga catalasegens</name>
    <dbReference type="NCBI Taxonomy" id="1004260"/>
    <lineage>
        <taxon>Bacteria</taxon>
        <taxon>Pseudomonadati</taxon>
        <taxon>Bacteroidota</taxon>
        <taxon>Flavobacteriia</taxon>
        <taxon>Flavobacteriales</taxon>
        <taxon>Flavobacteriaceae</taxon>
        <taxon>Capnocytophaga</taxon>
    </lineage>
</organism>
<accession>A0AAV5ATN0</accession>
<dbReference type="PANTHER" id="PTHR43826">
    <property type="entry name" value="GLUCOSE-6-PHOSPHATE EXCHANGER SLC37A4"/>
    <property type="match status" value="1"/>
</dbReference>
<feature type="domain" description="Major facilitator superfamily (MFS) profile" evidence="6">
    <location>
        <begin position="1"/>
        <end position="100"/>
    </location>
</feature>
<evidence type="ECO:0000256" key="4">
    <source>
        <dbReference type="ARBA" id="ARBA00023136"/>
    </source>
</evidence>
<dbReference type="Proteomes" id="UP001207736">
    <property type="component" value="Unassembled WGS sequence"/>
</dbReference>
<evidence type="ECO:0000313" key="9">
    <source>
        <dbReference type="Proteomes" id="UP001207736"/>
    </source>
</evidence>
<reference evidence="7 10" key="1">
    <citation type="submission" date="2021-11" db="EMBL/GenBank/DDBJ databases">
        <title>Draft genome sequence of Capnocytophaga sp. strain KC07075 isolated from cat oral cavity.</title>
        <authorList>
            <person name="Suzuki M."/>
            <person name="Imaoka K."/>
            <person name="Kimura M."/>
            <person name="Morikawa S."/>
            <person name="Maeda K."/>
        </authorList>
    </citation>
    <scope>NUCLEOTIDE SEQUENCE</scope>
    <source>
        <strain evidence="7">KC07075</strain>
        <strain evidence="8 10">KC07079</strain>
    </source>
</reference>
<dbReference type="AlphaFoldDB" id="A0AAV5ATN0"/>
<keyword evidence="4 5" id="KW-0472">Membrane</keyword>
<dbReference type="EMBL" id="BQKB01000081">
    <property type="protein sequence ID" value="GJM54260.1"/>
    <property type="molecule type" value="Genomic_DNA"/>
</dbReference>
<evidence type="ECO:0000256" key="3">
    <source>
        <dbReference type="ARBA" id="ARBA00022989"/>
    </source>
</evidence>
<keyword evidence="10" id="KW-1185">Reference proteome</keyword>
<comment type="subcellular location">
    <subcellularLocation>
        <location evidence="1">Endomembrane system</location>
        <topology evidence="1">Multi-pass membrane protein</topology>
    </subcellularLocation>
</comment>